<protein>
    <submittedName>
        <fullName evidence="2">Uncharacterized protein</fullName>
    </submittedName>
</protein>
<accession>A0A9X0CUW4</accession>
<keyword evidence="1" id="KW-0175">Coiled coil</keyword>
<evidence type="ECO:0000313" key="2">
    <source>
        <dbReference type="EMBL" id="KAJ7376481.1"/>
    </source>
</evidence>
<evidence type="ECO:0000313" key="3">
    <source>
        <dbReference type="Proteomes" id="UP001163046"/>
    </source>
</evidence>
<dbReference type="AlphaFoldDB" id="A0A9X0CUW4"/>
<gene>
    <name evidence="2" type="ORF">OS493_034471</name>
</gene>
<dbReference type="EMBL" id="MU826398">
    <property type="protein sequence ID" value="KAJ7376481.1"/>
    <property type="molecule type" value="Genomic_DNA"/>
</dbReference>
<reference evidence="2" key="1">
    <citation type="submission" date="2023-01" db="EMBL/GenBank/DDBJ databases">
        <title>Genome assembly of the deep-sea coral Lophelia pertusa.</title>
        <authorList>
            <person name="Herrera S."/>
            <person name="Cordes E."/>
        </authorList>
    </citation>
    <scope>NUCLEOTIDE SEQUENCE</scope>
    <source>
        <strain evidence="2">USNM1676648</strain>
        <tissue evidence="2">Polyp</tissue>
    </source>
</reference>
<feature type="coiled-coil region" evidence="1">
    <location>
        <begin position="90"/>
        <end position="124"/>
    </location>
</feature>
<proteinExistence type="predicted"/>
<feature type="coiled-coil region" evidence="1">
    <location>
        <begin position="13"/>
        <end position="40"/>
    </location>
</feature>
<name>A0A9X0CUW4_9CNID</name>
<organism evidence="2 3">
    <name type="scientific">Desmophyllum pertusum</name>
    <dbReference type="NCBI Taxonomy" id="174260"/>
    <lineage>
        <taxon>Eukaryota</taxon>
        <taxon>Metazoa</taxon>
        <taxon>Cnidaria</taxon>
        <taxon>Anthozoa</taxon>
        <taxon>Hexacorallia</taxon>
        <taxon>Scleractinia</taxon>
        <taxon>Caryophylliina</taxon>
        <taxon>Caryophylliidae</taxon>
        <taxon>Desmophyllum</taxon>
    </lineage>
</organism>
<sequence length="133" mass="16157">MALKGQFQDEIYIKMMEEQLSNCKELLASKDREIAELREQTRIIQDGRGRINERELKFWNYYDLHKTDTMKHVNAKFYPAREYWEHMHRIEDDENNRRIMEDINDELRAKVIQQELKIKELIDESYASDISST</sequence>
<evidence type="ECO:0000256" key="1">
    <source>
        <dbReference type="SAM" id="Coils"/>
    </source>
</evidence>
<comment type="caution">
    <text evidence="2">The sequence shown here is derived from an EMBL/GenBank/DDBJ whole genome shotgun (WGS) entry which is preliminary data.</text>
</comment>
<keyword evidence="3" id="KW-1185">Reference proteome</keyword>
<dbReference type="Proteomes" id="UP001163046">
    <property type="component" value="Unassembled WGS sequence"/>
</dbReference>